<dbReference type="PANTHER" id="PTHR11267:SF59">
    <property type="entry name" value="T-BOX PROTEIN 11-RELATED"/>
    <property type="match status" value="1"/>
</dbReference>
<sequence>MSSIPNNISVSLSTKTDSHWKRCFDLTHEMIITAPGRRVFPTLEYDIKGLDPRKYYSVCMHFELVDSMKLSFVMGNWTQSLSTEGKGAPRRVVHHHGLQLGQNWMDRPLSFDQIRITNRKSNEQTKGPSFVHLYTQHRYIPVLTIYEGDQIVHVSKIYYTGFIPVTSYHSNGVVDLKKTINPYAFGCIGRRNEKSPRPSDDSDAMDSPVPIKKVKKEEEGEDDVISTLLSLSNSFIQSESLSSSPTPLEPVTHSNSLNVDTETTIVPILSNIPILPCFPNIPLIQNVLQTQKFLQNQLDFQQKLLALQMPFAFSPMYLNQFLNPLANSLFPTPALRPEDQFAASAKTESSDSENI</sequence>
<dbReference type="PRINTS" id="PR00937">
    <property type="entry name" value="TBOX"/>
</dbReference>
<evidence type="ECO:0000256" key="3">
    <source>
        <dbReference type="ARBA" id="ARBA00023163"/>
    </source>
</evidence>
<feature type="region of interest" description="Disordered" evidence="6">
    <location>
        <begin position="189"/>
        <end position="219"/>
    </location>
</feature>
<evidence type="ECO:0000256" key="4">
    <source>
        <dbReference type="ARBA" id="ARBA00023242"/>
    </source>
</evidence>
<dbReference type="GO" id="GO:0000785">
    <property type="term" value="C:chromatin"/>
    <property type="evidence" value="ECO:0007669"/>
    <property type="project" value="TreeGrafter"/>
</dbReference>
<evidence type="ECO:0000256" key="1">
    <source>
        <dbReference type="ARBA" id="ARBA00023015"/>
    </source>
</evidence>
<evidence type="ECO:0000313" key="9">
    <source>
        <dbReference type="Proteomes" id="UP000483820"/>
    </source>
</evidence>
<protein>
    <recommendedName>
        <fullName evidence="7">T-box domain-containing protein</fullName>
    </recommendedName>
</protein>
<evidence type="ECO:0000256" key="5">
    <source>
        <dbReference type="PROSITE-ProRule" id="PRU00201"/>
    </source>
</evidence>
<evidence type="ECO:0000256" key="6">
    <source>
        <dbReference type="SAM" id="MobiDB-lite"/>
    </source>
</evidence>
<keyword evidence="4 5" id="KW-0539">Nucleus</keyword>
<dbReference type="InterPro" id="IPR036960">
    <property type="entry name" value="T-box_sf"/>
</dbReference>
<dbReference type="CTD" id="9799303"/>
<comment type="caution">
    <text evidence="5">Lacks conserved residue(s) required for the propagation of feature annotation.</text>
</comment>
<dbReference type="InterPro" id="IPR008967">
    <property type="entry name" value="p53-like_TF_DNA-bd_sf"/>
</dbReference>
<feature type="domain" description="T-box" evidence="7">
    <location>
        <begin position="14"/>
        <end position="189"/>
    </location>
</feature>
<dbReference type="Gene3D" id="2.60.40.820">
    <property type="entry name" value="Transcription factor, T-box"/>
    <property type="match status" value="1"/>
</dbReference>
<dbReference type="GO" id="GO:0045893">
    <property type="term" value="P:positive regulation of DNA-templated transcription"/>
    <property type="evidence" value="ECO:0007669"/>
    <property type="project" value="InterPro"/>
</dbReference>
<reference evidence="8 9" key="1">
    <citation type="submission" date="2019-12" db="EMBL/GenBank/DDBJ databases">
        <title>Chromosome-level assembly of the Caenorhabditis remanei genome.</title>
        <authorList>
            <person name="Teterina A.A."/>
            <person name="Willis J.H."/>
            <person name="Phillips P.C."/>
        </authorList>
    </citation>
    <scope>NUCLEOTIDE SEQUENCE [LARGE SCALE GENOMIC DNA]</scope>
    <source>
        <strain evidence="8 9">PX506</strain>
        <tissue evidence="8">Whole organism</tissue>
    </source>
</reference>
<dbReference type="CDD" id="cd00182">
    <property type="entry name" value="T-box"/>
    <property type="match status" value="1"/>
</dbReference>
<proteinExistence type="predicted"/>
<dbReference type="GO" id="GO:0005634">
    <property type="term" value="C:nucleus"/>
    <property type="evidence" value="ECO:0007669"/>
    <property type="project" value="UniProtKB-SubCell"/>
</dbReference>
<comment type="caution">
    <text evidence="8">The sequence shown here is derived from an EMBL/GenBank/DDBJ whole genome shotgun (WGS) entry which is preliminary data.</text>
</comment>
<dbReference type="PANTHER" id="PTHR11267">
    <property type="entry name" value="T-BOX PROTEIN-RELATED"/>
    <property type="match status" value="1"/>
</dbReference>
<feature type="compositionally biased region" description="Basic and acidic residues" evidence="6">
    <location>
        <begin position="190"/>
        <end position="200"/>
    </location>
</feature>
<dbReference type="GO" id="GO:0001708">
    <property type="term" value="P:cell fate specification"/>
    <property type="evidence" value="ECO:0007669"/>
    <property type="project" value="TreeGrafter"/>
</dbReference>
<evidence type="ECO:0000313" key="8">
    <source>
        <dbReference type="EMBL" id="KAF1762429.1"/>
    </source>
</evidence>
<dbReference type="InterPro" id="IPR001699">
    <property type="entry name" value="TF_T-box"/>
</dbReference>
<comment type="subcellular location">
    <subcellularLocation>
        <location evidence="5">Nucleus</location>
    </subcellularLocation>
</comment>
<evidence type="ECO:0000259" key="7">
    <source>
        <dbReference type="PROSITE" id="PS50252"/>
    </source>
</evidence>
<organism evidence="8 9">
    <name type="scientific">Caenorhabditis remanei</name>
    <name type="common">Caenorhabditis vulgaris</name>
    <dbReference type="NCBI Taxonomy" id="31234"/>
    <lineage>
        <taxon>Eukaryota</taxon>
        <taxon>Metazoa</taxon>
        <taxon>Ecdysozoa</taxon>
        <taxon>Nematoda</taxon>
        <taxon>Chromadorea</taxon>
        <taxon>Rhabditida</taxon>
        <taxon>Rhabditina</taxon>
        <taxon>Rhabditomorpha</taxon>
        <taxon>Rhabditoidea</taxon>
        <taxon>Rhabditidae</taxon>
        <taxon>Peloderinae</taxon>
        <taxon>Caenorhabditis</taxon>
    </lineage>
</organism>
<dbReference type="EMBL" id="WUAV01000003">
    <property type="protein sequence ID" value="KAF1762429.1"/>
    <property type="molecule type" value="Genomic_DNA"/>
</dbReference>
<dbReference type="GO" id="GO:0000981">
    <property type="term" value="F:DNA-binding transcription factor activity, RNA polymerase II-specific"/>
    <property type="evidence" value="ECO:0007669"/>
    <property type="project" value="TreeGrafter"/>
</dbReference>
<dbReference type="GO" id="GO:0000978">
    <property type="term" value="F:RNA polymerase II cis-regulatory region sequence-specific DNA binding"/>
    <property type="evidence" value="ECO:0007669"/>
    <property type="project" value="InterPro"/>
</dbReference>
<dbReference type="Pfam" id="PF00907">
    <property type="entry name" value="T-box"/>
    <property type="match status" value="1"/>
</dbReference>
<name>A0A6A5H5W3_CAERE</name>
<dbReference type="Proteomes" id="UP000483820">
    <property type="component" value="Chromosome III"/>
</dbReference>
<dbReference type="GeneID" id="9799303"/>
<dbReference type="KEGG" id="crq:GCK72_010691"/>
<keyword evidence="2 5" id="KW-0238">DNA-binding</keyword>
<dbReference type="InterPro" id="IPR046360">
    <property type="entry name" value="T-box_DNA-bd"/>
</dbReference>
<dbReference type="AlphaFoldDB" id="A0A6A5H5W3"/>
<gene>
    <name evidence="8" type="ORF">GCK72_010691</name>
</gene>
<dbReference type="PROSITE" id="PS50252">
    <property type="entry name" value="TBOX_3"/>
    <property type="match status" value="1"/>
</dbReference>
<dbReference type="SUPFAM" id="SSF49417">
    <property type="entry name" value="p53-like transcription factors"/>
    <property type="match status" value="1"/>
</dbReference>
<evidence type="ECO:0000256" key="2">
    <source>
        <dbReference type="ARBA" id="ARBA00023125"/>
    </source>
</evidence>
<dbReference type="RefSeq" id="XP_003092319.2">
    <property type="nucleotide sequence ID" value="XM_003092271.2"/>
</dbReference>
<keyword evidence="1" id="KW-0805">Transcription regulation</keyword>
<accession>A0A6A5H5W3</accession>
<keyword evidence="3" id="KW-0804">Transcription</keyword>
<dbReference type="SMART" id="SM00425">
    <property type="entry name" value="TBOX"/>
    <property type="match status" value="1"/>
</dbReference>